<name>A0A820P0T7_9BILA</name>
<feature type="non-terminal residue" evidence="1">
    <location>
        <position position="97"/>
    </location>
</feature>
<organism evidence="1 2">
    <name type="scientific">Adineta steineri</name>
    <dbReference type="NCBI Taxonomy" id="433720"/>
    <lineage>
        <taxon>Eukaryota</taxon>
        <taxon>Metazoa</taxon>
        <taxon>Spiralia</taxon>
        <taxon>Gnathifera</taxon>
        <taxon>Rotifera</taxon>
        <taxon>Eurotatoria</taxon>
        <taxon>Bdelloidea</taxon>
        <taxon>Adinetida</taxon>
        <taxon>Adinetidae</taxon>
        <taxon>Adineta</taxon>
    </lineage>
</organism>
<feature type="non-terminal residue" evidence="1">
    <location>
        <position position="1"/>
    </location>
</feature>
<dbReference type="Pfam" id="PF25571">
    <property type="entry name" value="TPR_CCP1_N"/>
    <property type="match status" value="1"/>
</dbReference>
<evidence type="ECO:0000313" key="1">
    <source>
        <dbReference type="EMBL" id="CAF4394461.1"/>
    </source>
</evidence>
<dbReference type="EMBL" id="CAJOBB010023634">
    <property type="protein sequence ID" value="CAF4394461.1"/>
    <property type="molecule type" value="Genomic_DNA"/>
</dbReference>
<proteinExistence type="predicted"/>
<dbReference type="AlphaFoldDB" id="A0A820P0T7"/>
<sequence>IINEISAYLFRTDSLFARIGQALGREKTSTADNKEEIRYAVRKSNQHFYAEKPNAELIAKHANVIVDLLLSMHNCSDDFELLSHILITIREILDCDK</sequence>
<accession>A0A820P0T7</accession>
<protein>
    <submittedName>
        <fullName evidence="1">Uncharacterized protein</fullName>
    </submittedName>
</protein>
<reference evidence="1" key="1">
    <citation type="submission" date="2021-02" db="EMBL/GenBank/DDBJ databases">
        <authorList>
            <person name="Nowell W R."/>
        </authorList>
    </citation>
    <scope>NUCLEOTIDE SEQUENCE</scope>
</reference>
<comment type="caution">
    <text evidence="1">The sequence shown here is derived from an EMBL/GenBank/DDBJ whole genome shotgun (WGS) entry which is preliminary data.</text>
</comment>
<dbReference type="Proteomes" id="UP000663868">
    <property type="component" value="Unassembled WGS sequence"/>
</dbReference>
<evidence type="ECO:0000313" key="2">
    <source>
        <dbReference type="Proteomes" id="UP000663868"/>
    </source>
</evidence>
<gene>
    <name evidence="1" type="ORF">KXQ929_LOCUS50655</name>
</gene>